<dbReference type="Proteomes" id="UP001295684">
    <property type="component" value="Unassembled WGS sequence"/>
</dbReference>
<feature type="compositionally biased region" description="Basic and acidic residues" evidence="1">
    <location>
        <begin position="805"/>
        <end position="814"/>
    </location>
</feature>
<feature type="region of interest" description="Disordered" evidence="1">
    <location>
        <begin position="801"/>
        <end position="829"/>
    </location>
</feature>
<dbReference type="AlphaFoldDB" id="A0AAD1X747"/>
<accession>A0AAD1X747</accession>
<name>A0AAD1X747_EUPCR</name>
<evidence type="ECO:0000313" key="2">
    <source>
        <dbReference type="EMBL" id="CAI2363329.1"/>
    </source>
</evidence>
<comment type="caution">
    <text evidence="2">The sequence shown here is derived from an EMBL/GenBank/DDBJ whole genome shotgun (WGS) entry which is preliminary data.</text>
</comment>
<feature type="compositionally biased region" description="Polar residues" evidence="1">
    <location>
        <begin position="820"/>
        <end position="829"/>
    </location>
</feature>
<keyword evidence="3" id="KW-1185">Reference proteome</keyword>
<organism evidence="2 3">
    <name type="scientific">Euplotes crassus</name>
    <dbReference type="NCBI Taxonomy" id="5936"/>
    <lineage>
        <taxon>Eukaryota</taxon>
        <taxon>Sar</taxon>
        <taxon>Alveolata</taxon>
        <taxon>Ciliophora</taxon>
        <taxon>Intramacronucleata</taxon>
        <taxon>Spirotrichea</taxon>
        <taxon>Hypotrichia</taxon>
        <taxon>Euplotida</taxon>
        <taxon>Euplotidae</taxon>
        <taxon>Moneuplotes</taxon>
    </lineage>
</organism>
<evidence type="ECO:0000256" key="1">
    <source>
        <dbReference type="SAM" id="MobiDB-lite"/>
    </source>
</evidence>
<evidence type="ECO:0000313" key="3">
    <source>
        <dbReference type="Proteomes" id="UP001295684"/>
    </source>
</evidence>
<sequence length="829" mass="95660">METRASFFKNLHANFTMRNQRLDKLQDLSQCGDVADENVDERSLSRVSDRIVNRGSITNKLHNSFENIFNAPRNSLKQKQSYFKLTSANLIQVNLDCAEKGPVDPRPQGIVSKNYFPPMRVNNTMSRIGGSFSQRLSQSNGSYEADTELKQKKLLYFSQKLMKLKKKKLIKDLKLLSQKTSQNMKEKKQKREKKILRSKLSKNFKGKKFACILFLQKVFKIFLNRRTISRSPMMSITQLSGSSFLRAKYLAKAYLLGWKTRKLLNTNEVMNYRRNIKDLCDFYDSDPSQQRFINKAKHDYIEVVHKSLVNPSWWKTFIKSKSLQEKQERVQRIRERNKLLKEQRLDVSPSNRSQWDHPKSCKSGMTVAFDFSSTFSKPNEELAKISIKRQSEVIKHKKTNFLKRRSNLKYDPAKSIKDEKNRINKLVLSDKNSDEGEASGTNNFGIYTTATALKLSSRIQKEQASTKIVDTFKGYMDQNKASTNCHFQSLEYLKKVPKIDCWLNTKSEKTDQDMSTPKSTQEICFSNQRSLKTGKTKKGKINKNLGILKELAEFSKKHPIIGKTPEKSLKSQPISNDFKMKNKVDEFRLSGNSMGMASVKTSQILVKTNYVTSSPVSVKDATPYQTIRFKNESECLNFLLDHFKHNSHVGILNSEEKTCLKADKESFNQLASSKPLHKIYRLMNKKTSKCKKKLEADLGKYIDSLKKDYAAILQRKSRKTQIRGNQIYTGVAEEYQSNPSKEEQGSSVRKTPISLEYLIEAPKSSLRSSIKSTNKSLEQSQEKKYSLRFSVHTKFSKIYPRLKRGQPDRSATKESRKRNSLLSKLNSDK</sequence>
<dbReference type="EMBL" id="CAMPGE010004478">
    <property type="protein sequence ID" value="CAI2363329.1"/>
    <property type="molecule type" value="Genomic_DNA"/>
</dbReference>
<protein>
    <submittedName>
        <fullName evidence="2">Uncharacterized protein</fullName>
    </submittedName>
</protein>
<gene>
    <name evidence="2" type="ORF">ECRASSUSDP1_LOCUS4660</name>
</gene>
<reference evidence="2" key="1">
    <citation type="submission" date="2023-07" db="EMBL/GenBank/DDBJ databases">
        <authorList>
            <consortium name="AG Swart"/>
            <person name="Singh M."/>
            <person name="Singh A."/>
            <person name="Seah K."/>
            <person name="Emmerich C."/>
        </authorList>
    </citation>
    <scope>NUCLEOTIDE SEQUENCE</scope>
    <source>
        <strain evidence="2">DP1</strain>
    </source>
</reference>
<proteinExistence type="predicted"/>